<dbReference type="Pfam" id="PF12838">
    <property type="entry name" value="Fer4_7"/>
    <property type="match status" value="1"/>
</dbReference>
<feature type="domain" description="4Fe-4S ferredoxin-type" evidence="8">
    <location>
        <begin position="6"/>
        <end position="35"/>
    </location>
</feature>
<evidence type="ECO:0000256" key="5">
    <source>
        <dbReference type="ARBA" id="ARBA00022982"/>
    </source>
</evidence>
<dbReference type="PROSITE" id="PS00198">
    <property type="entry name" value="4FE4S_FER_1"/>
    <property type="match status" value="1"/>
</dbReference>
<evidence type="ECO:0000259" key="8">
    <source>
        <dbReference type="PROSITE" id="PS51379"/>
    </source>
</evidence>
<reference evidence="9 10" key="1">
    <citation type="journal article" date="2013" name="PLoS ONE">
        <title>Genomic analysis of Melioribacter roseus, facultatively anaerobic organotrophic bacterium representing a novel deep lineage within Bacteriodetes/Chlorobi group.</title>
        <authorList>
            <person name="Kadnikov V.V."/>
            <person name="Mardanov A.V."/>
            <person name="Podosokorskaya O.A."/>
            <person name="Gavrilov S.N."/>
            <person name="Kublanov I.V."/>
            <person name="Beletsky A.V."/>
            <person name="Bonch-Osmolovskaya E.A."/>
            <person name="Ravin N.V."/>
        </authorList>
    </citation>
    <scope>NUCLEOTIDE SEQUENCE [LARGE SCALE GENOMIC DNA]</scope>
    <source>
        <strain evidence="10">JCM 17771 / P3M-2</strain>
    </source>
</reference>
<dbReference type="InterPro" id="IPR050572">
    <property type="entry name" value="Fe-S_Ferredoxin"/>
</dbReference>
<feature type="domain" description="4Fe-4S ferredoxin-type" evidence="8">
    <location>
        <begin position="41"/>
        <end position="71"/>
    </location>
</feature>
<dbReference type="PROSITE" id="PS51379">
    <property type="entry name" value="4FE4S_FER_2"/>
    <property type="match status" value="2"/>
</dbReference>
<keyword evidence="3" id="KW-0479">Metal-binding</keyword>
<evidence type="ECO:0000256" key="4">
    <source>
        <dbReference type="ARBA" id="ARBA00022737"/>
    </source>
</evidence>
<dbReference type="InterPro" id="IPR017896">
    <property type="entry name" value="4Fe4S_Fe-S-bd"/>
</dbReference>
<dbReference type="RefSeq" id="WP_014856923.1">
    <property type="nucleotide sequence ID" value="NC_018178.1"/>
</dbReference>
<evidence type="ECO:0000256" key="7">
    <source>
        <dbReference type="ARBA" id="ARBA00023014"/>
    </source>
</evidence>
<dbReference type="PANTHER" id="PTHR43687">
    <property type="entry name" value="ADENYLYLSULFATE REDUCTASE, BETA SUBUNIT"/>
    <property type="match status" value="1"/>
</dbReference>
<keyword evidence="6" id="KW-0408">Iron</keyword>
<organism evidence="9 10">
    <name type="scientific">Melioribacter roseus (strain DSM 23840 / JCM 17771 / VKM B-2668 / P3M-2)</name>
    <dbReference type="NCBI Taxonomy" id="1191523"/>
    <lineage>
        <taxon>Bacteria</taxon>
        <taxon>Pseudomonadati</taxon>
        <taxon>Ignavibacteriota</taxon>
        <taxon>Ignavibacteria</taxon>
        <taxon>Ignavibacteriales</taxon>
        <taxon>Melioribacteraceae</taxon>
        <taxon>Melioribacter</taxon>
    </lineage>
</organism>
<evidence type="ECO:0000256" key="2">
    <source>
        <dbReference type="ARBA" id="ARBA00022485"/>
    </source>
</evidence>
<dbReference type="eggNOG" id="COG1146">
    <property type="taxonomic scope" value="Bacteria"/>
</dbReference>
<dbReference type="HOGENOM" id="CLU_139698_5_3_10"/>
<evidence type="ECO:0000256" key="1">
    <source>
        <dbReference type="ARBA" id="ARBA00022448"/>
    </source>
</evidence>
<keyword evidence="5" id="KW-0249">Electron transport</keyword>
<gene>
    <name evidence="9" type="ordered locus">MROS_2261</name>
</gene>
<dbReference type="EMBL" id="CP003557">
    <property type="protein sequence ID" value="AFN75491.1"/>
    <property type="molecule type" value="Genomic_DNA"/>
</dbReference>
<accession>I7A6J3</accession>
<evidence type="ECO:0000256" key="6">
    <source>
        <dbReference type="ARBA" id="ARBA00023004"/>
    </source>
</evidence>
<dbReference type="SUPFAM" id="SSF54862">
    <property type="entry name" value="4Fe-4S ferredoxins"/>
    <property type="match status" value="1"/>
</dbReference>
<keyword evidence="1" id="KW-0813">Transport</keyword>
<dbReference type="InterPro" id="IPR017900">
    <property type="entry name" value="4Fe4S_Fe_S_CS"/>
</dbReference>
<dbReference type="KEGG" id="mro:MROS_2261"/>
<dbReference type="AlphaFoldDB" id="I7A6J3"/>
<evidence type="ECO:0000256" key="3">
    <source>
        <dbReference type="ARBA" id="ARBA00022723"/>
    </source>
</evidence>
<protein>
    <submittedName>
        <fullName evidence="9">2-oxoglutarate ferredoxin oxidoreductase subunit delta</fullName>
    </submittedName>
</protein>
<proteinExistence type="predicted"/>
<name>I7A6J3_MELRP</name>
<sequence length="96" mass="10674">MAKVKGDILIDIEKCKGCEICTVACPQSTLELSRKLNSKGYHYVVKIKDNCTGCTNCALVCPEGIIRVYRKTDKAKKEHLATITDVKNDITVTVRQ</sequence>
<keyword evidence="2" id="KW-0004">4Fe-4S</keyword>
<dbReference type="GO" id="GO:0046872">
    <property type="term" value="F:metal ion binding"/>
    <property type="evidence" value="ECO:0007669"/>
    <property type="project" value="UniProtKB-KW"/>
</dbReference>
<evidence type="ECO:0000313" key="9">
    <source>
        <dbReference type="EMBL" id="AFN75491.1"/>
    </source>
</evidence>
<dbReference type="STRING" id="1191523.MROS_2261"/>
<keyword evidence="10" id="KW-1185">Reference proteome</keyword>
<dbReference type="Gene3D" id="3.30.70.20">
    <property type="match status" value="1"/>
</dbReference>
<dbReference type="PANTHER" id="PTHR43687:SF6">
    <property type="entry name" value="L-ASPARTATE SEMIALDEHYDE SULFURTRANSFERASE IRON-SULFUR SUBUNIT"/>
    <property type="match status" value="1"/>
</dbReference>
<evidence type="ECO:0000313" key="10">
    <source>
        <dbReference type="Proteomes" id="UP000009011"/>
    </source>
</evidence>
<keyword evidence="4" id="KW-0677">Repeat</keyword>
<dbReference type="Proteomes" id="UP000009011">
    <property type="component" value="Chromosome"/>
</dbReference>
<keyword evidence="7" id="KW-0411">Iron-sulfur</keyword>
<dbReference type="GO" id="GO:0051539">
    <property type="term" value="F:4 iron, 4 sulfur cluster binding"/>
    <property type="evidence" value="ECO:0007669"/>
    <property type="project" value="UniProtKB-KW"/>
</dbReference>
<dbReference type="OrthoDB" id="9804603at2"/>